<reference evidence="1 2" key="1">
    <citation type="journal article" date="2023" name="Nucleic Acids Res.">
        <title>The hologenome of Daphnia magna reveals possible DNA methylation and microbiome-mediated evolution of the host genome.</title>
        <authorList>
            <person name="Chaturvedi A."/>
            <person name="Li X."/>
            <person name="Dhandapani V."/>
            <person name="Marshall H."/>
            <person name="Kissane S."/>
            <person name="Cuenca-Cambronero M."/>
            <person name="Asole G."/>
            <person name="Calvet F."/>
            <person name="Ruiz-Romero M."/>
            <person name="Marangio P."/>
            <person name="Guigo R."/>
            <person name="Rago D."/>
            <person name="Mirbahai L."/>
            <person name="Eastwood N."/>
            <person name="Colbourne J.K."/>
            <person name="Zhou J."/>
            <person name="Mallon E."/>
            <person name="Orsini L."/>
        </authorList>
    </citation>
    <scope>NUCLEOTIDE SEQUENCE [LARGE SCALE GENOMIC DNA]</scope>
    <source>
        <strain evidence="1">LRV0_1</strain>
    </source>
</reference>
<protein>
    <submittedName>
        <fullName evidence="1">Uncharacterized protein</fullName>
    </submittedName>
</protein>
<dbReference type="EMBL" id="JAOYFB010000003">
    <property type="protein sequence ID" value="KAK4010253.1"/>
    <property type="molecule type" value="Genomic_DNA"/>
</dbReference>
<dbReference type="Proteomes" id="UP001234178">
    <property type="component" value="Unassembled WGS sequence"/>
</dbReference>
<evidence type="ECO:0000313" key="1">
    <source>
        <dbReference type="EMBL" id="KAK4010253.1"/>
    </source>
</evidence>
<keyword evidence="2" id="KW-1185">Reference proteome</keyword>
<proteinExistence type="predicted"/>
<organism evidence="1 2">
    <name type="scientific">Daphnia magna</name>
    <dbReference type="NCBI Taxonomy" id="35525"/>
    <lineage>
        <taxon>Eukaryota</taxon>
        <taxon>Metazoa</taxon>
        <taxon>Ecdysozoa</taxon>
        <taxon>Arthropoda</taxon>
        <taxon>Crustacea</taxon>
        <taxon>Branchiopoda</taxon>
        <taxon>Diplostraca</taxon>
        <taxon>Cladocera</taxon>
        <taxon>Anomopoda</taxon>
        <taxon>Daphniidae</taxon>
        <taxon>Daphnia</taxon>
    </lineage>
</organism>
<evidence type="ECO:0000313" key="2">
    <source>
        <dbReference type="Proteomes" id="UP001234178"/>
    </source>
</evidence>
<name>A0ABQ9ZC89_9CRUS</name>
<comment type="caution">
    <text evidence="1">The sequence shown here is derived from an EMBL/GenBank/DDBJ whole genome shotgun (WGS) entry which is preliminary data.</text>
</comment>
<gene>
    <name evidence="1" type="ORF">OUZ56_019402</name>
</gene>
<accession>A0ABQ9ZC89</accession>
<sequence>MLHLQYFQCPMDPFSKEDHSELVIWSTPFLRSSFRGVKFFDWNGVYFKIFIILNRLKEGKKTTRAMPSHQSQWTRLGHCVMRFRLYCLSKSASIVSAPL</sequence>